<protein>
    <recommendedName>
        <fullName evidence="2">F-box domain-containing protein</fullName>
    </recommendedName>
</protein>
<dbReference type="CDD" id="cd09917">
    <property type="entry name" value="F-box_SF"/>
    <property type="match status" value="1"/>
</dbReference>
<name>A0A165MN58_EXIGL</name>
<gene>
    <name evidence="3" type="ORF">EXIGLDRAFT_831452</name>
</gene>
<dbReference type="Proteomes" id="UP000077266">
    <property type="component" value="Unassembled WGS sequence"/>
</dbReference>
<feature type="compositionally biased region" description="Basic residues" evidence="1">
    <location>
        <begin position="35"/>
        <end position="47"/>
    </location>
</feature>
<accession>A0A165MN58</accession>
<keyword evidence="4" id="KW-1185">Reference proteome</keyword>
<feature type="domain" description="F-box" evidence="2">
    <location>
        <begin position="63"/>
        <end position="112"/>
    </location>
</feature>
<dbReference type="OrthoDB" id="2322499at2759"/>
<dbReference type="PROSITE" id="PS50181">
    <property type="entry name" value="FBOX"/>
    <property type="match status" value="1"/>
</dbReference>
<dbReference type="InterPro" id="IPR036047">
    <property type="entry name" value="F-box-like_dom_sf"/>
</dbReference>
<evidence type="ECO:0000313" key="3">
    <source>
        <dbReference type="EMBL" id="KZV99511.1"/>
    </source>
</evidence>
<feature type="compositionally biased region" description="Basic residues" evidence="1">
    <location>
        <begin position="1"/>
        <end position="10"/>
    </location>
</feature>
<reference evidence="3 4" key="1">
    <citation type="journal article" date="2016" name="Mol. Biol. Evol.">
        <title>Comparative Genomics of Early-Diverging Mushroom-Forming Fungi Provides Insights into the Origins of Lignocellulose Decay Capabilities.</title>
        <authorList>
            <person name="Nagy L.G."/>
            <person name="Riley R."/>
            <person name="Tritt A."/>
            <person name="Adam C."/>
            <person name="Daum C."/>
            <person name="Floudas D."/>
            <person name="Sun H."/>
            <person name="Yadav J.S."/>
            <person name="Pangilinan J."/>
            <person name="Larsson K.H."/>
            <person name="Matsuura K."/>
            <person name="Barry K."/>
            <person name="Labutti K."/>
            <person name="Kuo R."/>
            <person name="Ohm R.A."/>
            <person name="Bhattacharya S.S."/>
            <person name="Shirouzu T."/>
            <person name="Yoshinaga Y."/>
            <person name="Martin F.M."/>
            <person name="Grigoriev I.V."/>
            <person name="Hibbett D.S."/>
        </authorList>
    </citation>
    <scope>NUCLEOTIDE SEQUENCE [LARGE SCALE GENOMIC DNA]</scope>
    <source>
        <strain evidence="3 4">HHB12029</strain>
    </source>
</reference>
<organism evidence="3 4">
    <name type="scientific">Exidia glandulosa HHB12029</name>
    <dbReference type="NCBI Taxonomy" id="1314781"/>
    <lineage>
        <taxon>Eukaryota</taxon>
        <taxon>Fungi</taxon>
        <taxon>Dikarya</taxon>
        <taxon>Basidiomycota</taxon>
        <taxon>Agaricomycotina</taxon>
        <taxon>Agaricomycetes</taxon>
        <taxon>Auriculariales</taxon>
        <taxon>Exidiaceae</taxon>
        <taxon>Exidia</taxon>
    </lineage>
</organism>
<evidence type="ECO:0000313" key="4">
    <source>
        <dbReference type="Proteomes" id="UP000077266"/>
    </source>
</evidence>
<evidence type="ECO:0000256" key="1">
    <source>
        <dbReference type="SAM" id="MobiDB-lite"/>
    </source>
</evidence>
<dbReference type="STRING" id="1314781.A0A165MN58"/>
<evidence type="ECO:0000259" key="2">
    <source>
        <dbReference type="PROSITE" id="PS50181"/>
    </source>
</evidence>
<dbReference type="AlphaFoldDB" id="A0A165MN58"/>
<dbReference type="Pfam" id="PF00646">
    <property type="entry name" value="F-box"/>
    <property type="match status" value="1"/>
</dbReference>
<dbReference type="EMBL" id="KV425909">
    <property type="protein sequence ID" value="KZV99511.1"/>
    <property type="molecule type" value="Genomic_DNA"/>
</dbReference>
<dbReference type="InterPro" id="IPR001810">
    <property type="entry name" value="F-box_dom"/>
</dbReference>
<dbReference type="InParanoid" id="A0A165MN58"/>
<sequence length="575" mass="65700">MSPRKTRARTRAAQPVDVEFTDSDNDDASYAAPPPKRRATTKSRTRARATSQVAKLGAKSGGLELMTRLPLDVLYEIFRMLHPRDLLALSRTTKAVRAVLLNRSATSVWLFAMDAVNDGDAQDGGEVFRLPPCPDNLVIPQYASLVFDTFCNHCGKDNARIQHFGLQIRLCSACSKEQLVAPFDFLMSIGMSFENAGVLAPIFPVNVCEDSPYYELSYIPKMERIFEALAAVPPEQIYAYVDEAIQRVEVLTNHSLQCMVWYDYQRARRTQELDNLRNERMQKIEERLRALGWGHEIDFGEELISQHSLVNKPQALTERVWRNIEPELMNMMEEIRTRRKIDDLTTTRKILNACLHDGWARRISVYPVMPGIGDIVCTDFFPKLEPMVYNGDLRYAPDEELHVFEDAALETLPDALKAWHRYLGLLLYDWIARGESGLQLQLGDDKSEDEKIAWLNLATTTFYCRNDSCSTAHLNAPRSFRYPYILSHKCQLATHTFDFMRCEPWTPQGLEYDHDRVNVLTDIVRAAGLDPGSATVEDLDELDARFVDKYRLDQLQRDGHGSGAHFMSWWSCVSV</sequence>
<dbReference type="SUPFAM" id="SSF81383">
    <property type="entry name" value="F-box domain"/>
    <property type="match status" value="1"/>
</dbReference>
<feature type="region of interest" description="Disordered" evidence="1">
    <location>
        <begin position="1"/>
        <end position="48"/>
    </location>
</feature>
<proteinExistence type="predicted"/>